<dbReference type="Bgee" id="ENSACAG00000007897">
    <property type="expression patterns" value="Expressed in embryonic post-anal tail and 1 other cell type or tissue"/>
</dbReference>
<evidence type="ECO:0000313" key="3">
    <source>
        <dbReference type="Proteomes" id="UP000001646"/>
    </source>
</evidence>
<dbReference type="Proteomes" id="UP000001646">
    <property type="component" value="Chromosome 3"/>
</dbReference>
<dbReference type="InParanoid" id="G1KWN3"/>
<feature type="domain" description="Reverse transcriptase" evidence="1">
    <location>
        <begin position="1"/>
        <end position="99"/>
    </location>
</feature>
<dbReference type="Ensembl" id="ENSACAT00000007888.3">
    <property type="protein sequence ID" value="ENSACAP00000019466.2"/>
    <property type="gene ID" value="ENSACAG00000007897.3"/>
</dbReference>
<dbReference type="eggNOG" id="ENOG502S4G3">
    <property type="taxonomic scope" value="Eukaryota"/>
</dbReference>
<dbReference type="Pfam" id="PF00078">
    <property type="entry name" value="RVT_1"/>
    <property type="match status" value="1"/>
</dbReference>
<dbReference type="InterPro" id="IPR043502">
    <property type="entry name" value="DNA/RNA_pol_sf"/>
</dbReference>
<proteinExistence type="predicted"/>
<reference evidence="2" key="3">
    <citation type="submission" date="2025-09" db="UniProtKB">
        <authorList>
            <consortium name="Ensembl"/>
        </authorList>
    </citation>
    <scope>IDENTIFICATION</scope>
</reference>
<dbReference type="SUPFAM" id="SSF56672">
    <property type="entry name" value="DNA/RNA polymerases"/>
    <property type="match status" value="1"/>
</dbReference>
<dbReference type="GeneTree" id="ENSGT01150000286916"/>
<reference evidence="2" key="2">
    <citation type="submission" date="2025-08" db="UniProtKB">
        <authorList>
            <consortium name="Ensembl"/>
        </authorList>
    </citation>
    <scope>IDENTIFICATION</scope>
</reference>
<dbReference type="PROSITE" id="PS50878">
    <property type="entry name" value="RT_POL"/>
    <property type="match status" value="1"/>
</dbReference>
<accession>G1KWN3</accession>
<dbReference type="InterPro" id="IPR000477">
    <property type="entry name" value="RT_dom"/>
</dbReference>
<dbReference type="HOGENOM" id="CLU_000680_9_0_1"/>
<evidence type="ECO:0000313" key="2">
    <source>
        <dbReference type="Ensembl" id="ENSACAP00000019466.2"/>
    </source>
</evidence>
<dbReference type="PANTHER" id="PTHR31635">
    <property type="entry name" value="REVERSE TRANSCRIPTASE DOMAIN-CONTAINING PROTEIN-RELATED"/>
    <property type="match status" value="1"/>
</dbReference>
<organism evidence="2 3">
    <name type="scientific">Anolis carolinensis</name>
    <name type="common">Green anole</name>
    <name type="synonym">American chameleon</name>
    <dbReference type="NCBI Taxonomy" id="28377"/>
    <lineage>
        <taxon>Eukaryota</taxon>
        <taxon>Metazoa</taxon>
        <taxon>Chordata</taxon>
        <taxon>Craniata</taxon>
        <taxon>Vertebrata</taxon>
        <taxon>Euteleostomi</taxon>
        <taxon>Lepidosauria</taxon>
        <taxon>Squamata</taxon>
        <taxon>Bifurcata</taxon>
        <taxon>Unidentata</taxon>
        <taxon>Episquamata</taxon>
        <taxon>Toxicofera</taxon>
        <taxon>Iguania</taxon>
        <taxon>Dactyloidae</taxon>
        <taxon>Anolis</taxon>
    </lineage>
</organism>
<reference evidence="2 3" key="1">
    <citation type="submission" date="2009-12" db="EMBL/GenBank/DDBJ databases">
        <title>The Genome Sequence of Anolis carolinensis (Green Anole Lizard).</title>
        <authorList>
            <consortium name="The Genome Sequencing Platform"/>
            <person name="Di Palma F."/>
            <person name="Alfoldi J."/>
            <person name="Heiman D."/>
            <person name="Young S."/>
            <person name="Grabherr M."/>
            <person name="Johnson J."/>
            <person name="Lander E.S."/>
            <person name="Lindblad-Toh K."/>
        </authorList>
    </citation>
    <scope>NUCLEOTIDE SEQUENCE [LARGE SCALE GENOMIC DNA]</scope>
    <source>
        <strain evidence="2 3">JBL SC #1</strain>
    </source>
</reference>
<dbReference type="AlphaFoldDB" id="G1KWN3"/>
<keyword evidence="3" id="KW-1185">Reference proteome</keyword>
<dbReference type="STRING" id="28377.ENSACAP00000019466"/>
<sequence>MLLNNIREDKELTGIKIRKEEYKIRAFADDMICIIENPLENIQNWLKKIEEFGKVSGLKINKNKTMIMTKNISRKRQEELESMIGIKVTNKIKYLGIVITPKNAQLLKNNYEEKWREIKKDMESWKQLNLSLLGRISTVKMVVLPKILFLFQTIPIIRNYQIFKKWNSDISKFIWAGKKARIKFLNLIDEKKRGGLGLPDLRSYYEACGLSWIKDWSNLNKIKILTLEGFDLRCGWHAYMWYEKRKVEKNFGNNFIRSALIKIWENYKARFYQKTPLWISPIEAAQRTELRWDEWPTYKDVLKKQNGEYILRTQEEARIMLLMLVAILFLTTFS</sequence>
<protein>
    <recommendedName>
        <fullName evidence="1">Reverse transcriptase domain-containing protein</fullName>
    </recommendedName>
</protein>
<name>G1KWN3_ANOCA</name>
<dbReference type="PANTHER" id="PTHR31635:SF196">
    <property type="entry name" value="REVERSE TRANSCRIPTASE DOMAIN-CONTAINING PROTEIN-RELATED"/>
    <property type="match status" value="1"/>
</dbReference>
<evidence type="ECO:0000259" key="1">
    <source>
        <dbReference type="PROSITE" id="PS50878"/>
    </source>
</evidence>